<evidence type="ECO:0000256" key="7">
    <source>
        <dbReference type="ARBA" id="ARBA00023136"/>
    </source>
</evidence>
<keyword evidence="4 8" id="KW-1003">Cell membrane</keyword>
<evidence type="ECO:0000256" key="4">
    <source>
        <dbReference type="ARBA" id="ARBA00022475"/>
    </source>
</evidence>
<accession>A0A1I2UYI1</accession>
<evidence type="ECO:0000259" key="9">
    <source>
        <dbReference type="PROSITE" id="PS50928"/>
    </source>
</evidence>
<dbReference type="RefSeq" id="WP_092472006.1">
    <property type="nucleotide sequence ID" value="NZ_FOOX01000010.1"/>
</dbReference>
<dbReference type="STRING" id="341036.SAMN05660649_02803"/>
<evidence type="ECO:0000256" key="2">
    <source>
        <dbReference type="ARBA" id="ARBA00007069"/>
    </source>
</evidence>
<dbReference type="InterPro" id="IPR000515">
    <property type="entry name" value="MetI-like"/>
</dbReference>
<sequence>MNAKLKDNLATITFWVGAGLVLLILGTLLGYIFYHGLKSIDWQFITSPPQSIRAGGGIGPQIFNSFYILFLTMVISIPIGLLAGIYLAEYAGRSQLAEGVRIAIETLTSLPSIVVGLFGLLVFVNATGWGYSIMSGALALTVFNLPFLVRVCEESIRGVSRELVEGSLALGATHWETIWRIIVPCAFPSLITGIIITSGRVFGEAAALLYTAGMSSPPLDFTNWNIFSQTSPLNPFRPAETLAVHIWKVNSEGLIPDLRRVADGSAAMLVLVVLSFNFGARWLGRLIQKRLTAA</sequence>
<dbReference type="Gene3D" id="1.10.3720.10">
    <property type="entry name" value="MetI-like"/>
    <property type="match status" value="1"/>
</dbReference>
<comment type="similarity">
    <text evidence="2 8">Belongs to the binding-protein-dependent transport system permease family. CysTW subfamily.</text>
</comment>
<dbReference type="PROSITE" id="PS50928">
    <property type="entry name" value="ABC_TM1"/>
    <property type="match status" value="1"/>
</dbReference>
<evidence type="ECO:0000256" key="3">
    <source>
        <dbReference type="ARBA" id="ARBA00022448"/>
    </source>
</evidence>
<comment type="caution">
    <text evidence="8">Lacks conserved residue(s) required for the propagation of feature annotation.</text>
</comment>
<dbReference type="NCBIfam" id="TIGR00974">
    <property type="entry name" value="3a0107s02c"/>
    <property type="match status" value="1"/>
</dbReference>
<dbReference type="AlphaFoldDB" id="A0A1I2UYI1"/>
<protein>
    <recommendedName>
        <fullName evidence="8">Phosphate transport system permease protein PstA</fullName>
    </recommendedName>
</protein>
<dbReference type="Proteomes" id="UP000199337">
    <property type="component" value="Unassembled WGS sequence"/>
</dbReference>
<proteinExistence type="inferred from homology"/>
<feature type="transmembrane region" description="Helical" evidence="8">
    <location>
        <begin position="129"/>
        <end position="149"/>
    </location>
</feature>
<dbReference type="CDD" id="cd06261">
    <property type="entry name" value="TM_PBP2"/>
    <property type="match status" value="1"/>
</dbReference>
<dbReference type="InterPro" id="IPR005672">
    <property type="entry name" value="Phosphate_PstA"/>
</dbReference>
<dbReference type="InterPro" id="IPR035906">
    <property type="entry name" value="MetI-like_sf"/>
</dbReference>
<dbReference type="GO" id="GO:0005315">
    <property type="term" value="F:phosphate transmembrane transporter activity"/>
    <property type="evidence" value="ECO:0007669"/>
    <property type="project" value="InterPro"/>
</dbReference>
<feature type="transmembrane region" description="Helical" evidence="8">
    <location>
        <begin position="66"/>
        <end position="88"/>
    </location>
</feature>
<feature type="transmembrane region" description="Helical" evidence="8">
    <location>
        <begin position="12"/>
        <end position="34"/>
    </location>
</feature>
<evidence type="ECO:0000313" key="10">
    <source>
        <dbReference type="EMBL" id="SFG82148.1"/>
    </source>
</evidence>
<feature type="domain" description="ABC transmembrane type-1" evidence="9">
    <location>
        <begin position="62"/>
        <end position="280"/>
    </location>
</feature>
<keyword evidence="6 8" id="KW-1133">Transmembrane helix</keyword>
<dbReference type="EMBL" id="FOOX01000010">
    <property type="protein sequence ID" value="SFG82148.1"/>
    <property type="molecule type" value="Genomic_DNA"/>
</dbReference>
<dbReference type="SUPFAM" id="SSF161098">
    <property type="entry name" value="MetI-like"/>
    <property type="match status" value="1"/>
</dbReference>
<dbReference type="OrthoDB" id="9785113at2"/>
<evidence type="ECO:0000256" key="5">
    <source>
        <dbReference type="ARBA" id="ARBA00022692"/>
    </source>
</evidence>
<keyword evidence="7 8" id="KW-0472">Membrane</keyword>
<dbReference type="PANTHER" id="PTHR43470:SF4">
    <property type="entry name" value="ABC TRANSPORTER PERMEASE PROTEIN YQGI-RELATED"/>
    <property type="match status" value="1"/>
</dbReference>
<organism evidence="10 11">
    <name type="scientific">Desulfotruncus arcticus DSM 17038</name>
    <dbReference type="NCBI Taxonomy" id="1121424"/>
    <lineage>
        <taxon>Bacteria</taxon>
        <taxon>Bacillati</taxon>
        <taxon>Bacillota</taxon>
        <taxon>Clostridia</taxon>
        <taxon>Eubacteriales</taxon>
        <taxon>Desulfallaceae</taxon>
        <taxon>Desulfotruncus</taxon>
    </lineage>
</organism>
<keyword evidence="3" id="KW-0813">Transport</keyword>
<dbReference type="GO" id="GO:0005886">
    <property type="term" value="C:plasma membrane"/>
    <property type="evidence" value="ECO:0007669"/>
    <property type="project" value="UniProtKB-SubCell"/>
</dbReference>
<feature type="transmembrane region" description="Helical" evidence="8">
    <location>
        <begin position="266"/>
        <end position="284"/>
    </location>
</feature>
<reference evidence="11" key="1">
    <citation type="submission" date="2016-10" db="EMBL/GenBank/DDBJ databases">
        <authorList>
            <person name="Varghese N."/>
            <person name="Submissions S."/>
        </authorList>
    </citation>
    <scope>NUCLEOTIDE SEQUENCE [LARGE SCALE GENOMIC DNA]</scope>
    <source>
        <strain evidence="11">DSM 17038</strain>
    </source>
</reference>
<comment type="subcellular location">
    <subcellularLocation>
        <location evidence="1 8">Cell membrane</location>
        <topology evidence="1 8">Multi-pass membrane protein</topology>
    </subcellularLocation>
</comment>
<evidence type="ECO:0000256" key="6">
    <source>
        <dbReference type="ARBA" id="ARBA00022989"/>
    </source>
</evidence>
<keyword evidence="11" id="KW-1185">Reference proteome</keyword>
<name>A0A1I2UYI1_9FIRM</name>
<dbReference type="GO" id="GO:0035435">
    <property type="term" value="P:phosphate ion transmembrane transport"/>
    <property type="evidence" value="ECO:0007669"/>
    <property type="project" value="InterPro"/>
</dbReference>
<keyword evidence="5 8" id="KW-0812">Transmembrane</keyword>
<evidence type="ECO:0000256" key="1">
    <source>
        <dbReference type="ARBA" id="ARBA00004651"/>
    </source>
</evidence>
<evidence type="ECO:0000256" key="8">
    <source>
        <dbReference type="RuleBase" id="RU363043"/>
    </source>
</evidence>
<evidence type="ECO:0000313" key="11">
    <source>
        <dbReference type="Proteomes" id="UP000199337"/>
    </source>
</evidence>
<feature type="transmembrane region" description="Helical" evidence="8">
    <location>
        <begin position="100"/>
        <end position="123"/>
    </location>
</feature>
<dbReference type="Pfam" id="PF00528">
    <property type="entry name" value="BPD_transp_1"/>
    <property type="match status" value="1"/>
</dbReference>
<gene>
    <name evidence="10" type="ORF">SAMN05660649_02803</name>
</gene>
<dbReference type="PANTHER" id="PTHR43470">
    <property type="entry name" value="PHOSPHATE TRANSPORT SYSTEM PERMEASE PROTEIN PSTA-RELATED"/>
    <property type="match status" value="1"/>
</dbReference>